<name>A0A059B4L8_EUCGR</name>
<organism evidence="1">
    <name type="scientific">Eucalyptus grandis</name>
    <name type="common">Flooded gum</name>
    <dbReference type="NCBI Taxonomy" id="71139"/>
    <lineage>
        <taxon>Eukaryota</taxon>
        <taxon>Viridiplantae</taxon>
        <taxon>Streptophyta</taxon>
        <taxon>Embryophyta</taxon>
        <taxon>Tracheophyta</taxon>
        <taxon>Spermatophyta</taxon>
        <taxon>Magnoliopsida</taxon>
        <taxon>eudicotyledons</taxon>
        <taxon>Gunneridae</taxon>
        <taxon>Pentapetalae</taxon>
        <taxon>rosids</taxon>
        <taxon>malvids</taxon>
        <taxon>Myrtales</taxon>
        <taxon>Myrtaceae</taxon>
        <taxon>Myrtoideae</taxon>
        <taxon>Eucalypteae</taxon>
        <taxon>Eucalyptus</taxon>
    </lineage>
</organism>
<reference evidence="1" key="1">
    <citation type="submission" date="2013-07" db="EMBL/GenBank/DDBJ databases">
        <title>The genome of Eucalyptus grandis.</title>
        <authorList>
            <person name="Schmutz J."/>
            <person name="Hayes R."/>
            <person name="Myburg A."/>
            <person name="Tuskan G."/>
            <person name="Grattapaglia D."/>
            <person name="Rokhsar D.S."/>
        </authorList>
    </citation>
    <scope>NUCLEOTIDE SEQUENCE</scope>
    <source>
        <tissue evidence="1">Leaf extractions</tissue>
    </source>
</reference>
<accession>A0A059B4L8</accession>
<dbReference type="Gramene" id="KCW61073">
    <property type="protein sequence ID" value="KCW61073"/>
    <property type="gene ID" value="EUGRSUZ_H03851"/>
</dbReference>
<dbReference type="EMBL" id="KK198760">
    <property type="protein sequence ID" value="KCW61073.1"/>
    <property type="molecule type" value="Genomic_DNA"/>
</dbReference>
<protein>
    <submittedName>
        <fullName evidence="1">Uncharacterized protein</fullName>
    </submittedName>
</protein>
<proteinExistence type="predicted"/>
<sequence length="83" mass="9939">MENIFISCSNNNFAPFAKPITITYKCINMIHFFHIIEKHKDSFIRQPFFYCLNPLIFVVHIRLFHFEDVRDELILQACNAPDF</sequence>
<dbReference type="AlphaFoldDB" id="A0A059B4L8"/>
<dbReference type="InParanoid" id="A0A059B4L8"/>
<gene>
    <name evidence="1" type="ORF">EUGRSUZ_H03851</name>
</gene>
<evidence type="ECO:0000313" key="1">
    <source>
        <dbReference type="EMBL" id="KCW61073.1"/>
    </source>
</evidence>